<dbReference type="SUPFAM" id="SSF102588">
    <property type="entry name" value="LmbE-like"/>
    <property type="match status" value="1"/>
</dbReference>
<protein>
    <recommendedName>
        <fullName evidence="3">GlcNAc-PI de-N-acetylase</fullName>
    </recommendedName>
</protein>
<dbReference type="PANTHER" id="PTHR12993:SF11">
    <property type="entry name" value="N-ACETYLGLUCOSAMINYL-PHOSPHATIDYLINOSITOL DE-N-ACETYLASE"/>
    <property type="match status" value="1"/>
</dbReference>
<proteinExistence type="predicted"/>
<dbReference type="InterPro" id="IPR024078">
    <property type="entry name" value="LmbE-like_dom_sf"/>
</dbReference>
<dbReference type="GO" id="GO:0000225">
    <property type="term" value="F:N-acetylglucosaminylphosphatidylinositol deacetylase activity"/>
    <property type="evidence" value="ECO:0007669"/>
    <property type="project" value="TreeGrafter"/>
</dbReference>
<reference evidence="1 2" key="1">
    <citation type="journal article" date="2016" name="Nat. Commun.">
        <title>Thousands of microbial genomes shed light on interconnected biogeochemical processes in an aquifer system.</title>
        <authorList>
            <person name="Anantharaman K."/>
            <person name="Brown C.T."/>
            <person name="Hug L.A."/>
            <person name="Sharon I."/>
            <person name="Castelle C.J."/>
            <person name="Probst A.J."/>
            <person name="Thomas B.C."/>
            <person name="Singh A."/>
            <person name="Wilkins M.J."/>
            <person name="Karaoz U."/>
            <person name="Brodie E.L."/>
            <person name="Williams K.H."/>
            <person name="Hubbard S.S."/>
            <person name="Banfield J.F."/>
        </authorList>
    </citation>
    <scope>NUCLEOTIDE SEQUENCE [LARGE SCALE GENOMIC DNA]</scope>
</reference>
<evidence type="ECO:0000313" key="1">
    <source>
        <dbReference type="EMBL" id="OGI88475.1"/>
    </source>
</evidence>
<dbReference type="InterPro" id="IPR003737">
    <property type="entry name" value="GlcNAc_PI_deacetylase-related"/>
</dbReference>
<organism evidence="1 2">
    <name type="scientific">Candidatus Nomurabacteria bacterium RIFCSPLOWO2_01_FULL_33_24</name>
    <dbReference type="NCBI Taxonomy" id="1801765"/>
    <lineage>
        <taxon>Bacteria</taxon>
        <taxon>Candidatus Nomuraibacteriota</taxon>
    </lineage>
</organism>
<dbReference type="Pfam" id="PF02585">
    <property type="entry name" value="PIG-L"/>
    <property type="match status" value="1"/>
</dbReference>
<gene>
    <name evidence="1" type="ORF">A2995_00815</name>
</gene>
<sequence length="192" mass="21973">MVKALVIVAHPDDETLWMGGYILENKSWEWHVASLCRANDKDRAPKFRKVCASLGAKCVIADLEDETLQPLTTDAVIQKIKGILPSNKFNYIFTHGENGEYGHIRHKEIHQAVKNMLKTKELQCDKIVYFSYDIQGDIFNIGKNANLVFTIPSSLKIMKKRLVNEVYGFKEGIFESNLCNMQQESFSMENIK</sequence>
<name>A0A1F6X2Z0_9BACT</name>
<dbReference type="AlphaFoldDB" id="A0A1F6X2Z0"/>
<evidence type="ECO:0008006" key="3">
    <source>
        <dbReference type="Google" id="ProtNLM"/>
    </source>
</evidence>
<dbReference type="PANTHER" id="PTHR12993">
    <property type="entry name" value="N-ACETYLGLUCOSAMINYL-PHOSPHATIDYLINOSITOL DE-N-ACETYLASE-RELATED"/>
    <property type="match status" value="1"/>
</dbReference>
<evidence type="ECO:0000313" key="2">
    <source>
        <dbReference type="Proteomes" id="UP000185809"/>
    </source>
</evidence>
<dbReference type="EMBL" id="MFUP01000002">
    <property type="protein sequence ID" value="OGI88475.1"/>
    <property type="molecule type" value="Genomic_DNA"/>
</dbReference>
<dbReference type="Gene3D" id="3.40.50.10320">
    <property type="entry name" value="LmbE-like"/>
    <property type="match status" value="1"/>
</dbReference>
<dbReference type="Proteomes" id="UP000185809">
    <property type="component" value="Unassembled WGS sequence"/>
</dbReference>
<comment type="caution">
    <text evidence="1">The sequence shown here is derived from an EMBL/GenBank/DDBJ whole genome shotgun (WGS) entry which is preliminary data.</text>
</comment>
<accession>A0A1F6X2Z0</accession>